<evidence type="ECO:0000313" key="1">
    <source>
        <dbReference type="EMBL" id="KAK3301249.1"/>
    </source>
</evidence>
<sequence length="173" mass="18723">MSSAARLTVGLQALNPLRTARSHHEWLLVTSLLTEDLRSMPGADVSLAWASYWVPPRHSAMHADRTIEKLRRDLTCMWGAAQEGGGLEMANSAVALSALIKASRAGQQQCLGVGGMGESCACCCLPMHSAFQITNRHPPPVQAPKLRGPQLHGLLSRTSAWGNARTRLYLCII</sequence>
<organism evidence="1 2">
    <name type="scientific">Chaetomium fimeti</name>
    <dbReference type="NCBI Taxonomy" id="1854472"/>
    <lineage>
        <taxon>Eukaryota</taxon>
        <taxon>Fungi</taxon>
        <taxon>Dikarya</taxon>
        <taxon>Ascomycota</taxon>
        <taxon>Pezizomycotina</taxon>
        <taxon>Sordariomycetes</taxon>
        <taxon>Sordariomycetidae</taxon>
        <taxon>Sordariales</taxon>
        <taxon>Chaetomiaceae</taxon>
        <taxon>Chaetomium</taxon>
    </lineage>
</organism>
<dbReference type="AlphaFoldDB" id="A0AAE0LYE5"/>
<dbReference type="Proteomes" id="UP001278766">
    <property type="component" value="Unassembled WGS sequence"/>
</dbReference>
<gene>
    <name evidence="1" type="ORF">B0H64DRAFT_34093</name>
</gene>
<name>A0AAE0LYE5_9PEZI</name>
<comment type="caution">
    <text evidence="1">The sequence shown here is derived from an EMBL/GenBank/DDBJ whole genome shotgun (WGS) entry which is preliminary data.</text>
</comment>
<reference evidence="1" key="2">
    <citation type="submission" date="2023-06" db="EMBL/GenBank/DDBJ databases">
        <authorList>
            <consortium name="Lawrence Berkeley National Laboratory"/>
            <person name="Haridas S."/>
            <person name="Hensen N."/>
            <person name="Bonometti L."/>
            <person name="Westerberg I."/>
            <person name="Brannstrom I.O."/>
            <person name="Guillou S."/>
            <person name="Cros-Aarteil S."/>
            <person name="Calhoun S."/>
            <person name="Kuo A."/>
            <person name="Mondo S."/>
            <person name="Pangilinan J."/>
            <person name="Riley R."/>
            <person name="Labutti K."/>
            <person name="Andreopoulos B."/>
            <person name="Lipzen A."/>
            <person name="Chen C."/>
            <person name="Yanf M."/>
            <person name="Daum C."/>
            <person name="Ng V."/>
            <person name="Clum A."/>
            <person name="Steindorff A."/>
            <person name="Ohm R."/>
            <person name="Martin F."/>
            <person name="Silar P."/>
            <person name="Natvig D."/>
            <person name="Lalanne C."/>
            <person name="Gautier V."/>
            <person name="Ament-Velasquez S.L."/>
            <person name="Kruys A."/>
            <person name="Hutchinson M.I."/>
            <person name="Powell A.J."/>
            <person name="Barry K."/>
            <person name="Miller A.N."/>
            <person name="Grigoriev I.V."/>
            <person name="Debuchy R."/>
            <person name="Gladieux P."/>
            <person name="Thoren M.H."/>
            <person name="Johannesson H."/>
        </authorList>
    </citation>
    <scope>NUCLEOTIDE SEQUENCE</scope>
    <source>
        <strain evidence="1">CBS 168.71</strain>
    </source>
</reference>
<dbReference type="RefSeq" id="XP_062664763.1">
    <property type="nucleotide sequence ID" value="XM_062801239.1"/>
</dbReference>
<dbReference type="GeneID" id="87838187"/>
<accession>A0AAE0LYE5</accession>
<protein>
    <submittedName>
        <fullName evidence="1">Uncharacterized protein</fullName>
    </submittedName>
</protein>
<keyword evidence="2" id="KW-1185">Reference proteome</keyword>
<dbReference type="EMBL" id="JAUEPN010000001">
    <property type="protein sequence ID" value="KAK3301249.1"/>
    <property type="molecule type" value="Genomic_DNA"/>
</dbReference>
<reference evidence="1" key="1">
    <citation type="journal article" date="2023" name="Mol. Phylogenet. Evol.">
        <title>Genome-scale phylogeny and comparative genomics of the fungal order Sordariales.</title>
        <authorList>
            <person name="Hensen N."/>
            <person name="Bonometti L."/>
            <person name="Westerberg I."/>
            <person name="Brannstrom I.O."/>
            <person name="Guillou S."/>
            <person name="Cros-Aarteil S."/>
            <person name="Calhoun S."/>
            <person name="Haridas S."/>
            <person name="Kuo A."/>
            <person name="Mondo S."/>
            <person name="Pangilinan J."/>
            <person name="Riley R."/>
            <person name="LaButti K."/>
            <person name="Andreopoulos B."/>
            <person name="Lipzen A."/>
            <person name="Chen C."/>
            <person name="Yan M."/>
            <person name="Daum C."/>
            <person name="Ng V."/>
            <person name="Clum A."/>
            <person name="Steindorff A."/>
            <person name="Ohm R.A."/>
            <person name="Martin F."/>
            <person name="Silar P."/>
            <person name="Natvig D.O."/>
            <person name="Lalanne C."/>
            <person name="Gautier V."/>
            <person name="Ament-Velasquez S.L."/>
            <person name="Kruys A."/>
            <person name="Hutchinson M.I."/>
            <person name="Powell A.J."/>
            <person name="Barry K."/>
            <person name="Miller A.N."/>
            <person name="Grigoriev I.V."/>
            <person name="Debuchy R."/>
            <person name="Gladieux P."/>
            <person name="Hiltunen Thoren M."/>
            <person name="Johannesson H."/>
        </authorList>
    </citation>
    <scope>NUCLEOTIDE SEQUENCE</scope>
    <source>
        <strain evidence="1">CBS 168.71</strain>
    </source>
</reference>
<proteinExistence type="predicted"/>
<evidence type="ECO:0000313" key="2">
    <source>
        <dbReference type="Proteomes" id="UP001278766"/>
    </source>
</evidence>